<feature type="active site" description="Proton donor/acceptor" evidence="4">
    <location>
        <position position="134"/>
    </location>
</feature>
<protein>
    <submittedName>
        <fullName evidence="6">Class A sortase</fullName>
    </submittedName>
    <submittedName>
        <fullName evidence="7">Sortase A, LPXTG specific</fullName>
    </submittedName>
</protein>
<evidence type="ECO:0000313" key="8">
    <source>
        <dbReference type="Proteomes" id="UP000195412"/>
    </source>
</evidence>
<evidence type="ECO:0000313" key="9">
    <source>
        <dbReference type="Proteomes" id="UP000321794"/>
    </source>
</evidence>
<keyword evidence="2" id="KW-0378">Hydrolase</keyword>
<feature type="transmembrane region" description="Helical" evidence="5">
    <location>
        <begin position="12"/>
        <end position="31"/>
    </location>
</feature>
<dbReference type="CDD" id="cd06165">
    <property type="entry name" value="Sortase_A"/>
    <property type="match status" value="1"/>
</dbReference>
<evidence type="ECO:0000256" key="5">
    <source>
        <dbReference type="SAM" id="Phobius"/>
    </source>
</evidence>
<dbReference type="Gene3D" id="2.40.260.10">
    <property type="entry name" value="Sortase"/>
    <property type="match status" value="1"/>
</dbReference>
<dbReference type="GO" id="GO:0008234">
    <property type="term" value="F:cysteine-type peptidase activity"/>
    <property type="evidence" value="ECO:0007669"/>
    <property type="project" value="UniProtKB-KW"/>
</dbReference>
<keyword evidence="5" id="KW-1133">Transmembrane helix</keyword>
<reference evidence="6 9" key="3">
    <citation type="submission" date="2019-07" db="EMBL/GenBank/DDBJ databases">
        <title>Whole genome shotgun sequence of Lactobacillus zymae NBRC 107157.</title>
        <authorList>
            <person name="Hosoyama A."/>
            <person name="Uohara A."/>
            <person name="Ohji S."/>
            <person name="Ichikawa N."/>
        </authorList>
    </citation>
    <scope>NUCLEOTIDE SEQUENCE [LARGE SCALE GENOMIC DNA]</scope>
    <source>
        <strain evidence="6 9">NBRC 107157</strain>
    </source>
</reference>
<evidence type="ECO:0000256" key="3">
    <source>
        <dbReference type="ARBA" id="ARBA00022807"/>
    </source>
</evidence>
<dbReference type="Proteomes" id="UP000321794">
    <property type="component" value="Unassembled WGS sequence"/>
</dbReference>
<dbReference type="Proteomes" id="UP000195412">
    <property type="component" value="Chromosome I"/>
</dbReference>
<gene>
    <name evidence="6" type="primary">srtA</name>
    <name evidence="7" type="ORF">LZ3411_0522</name>
    <name evidence="6" type="ORF">LZY01_08790</name>
</gene>
<dbReference type="EMBL" id="LT854705">
    <property type="protein sequence ID" value="SMS13572.1"/>
    <property type="molecule type" value="Genomic_DNA"/>
</dbReference>
<evidence type="ECO:0000256" key="2">
    <source>
        <dbReference type="ARBA" id="ARBA00022801"/>
    </source>
</evidence>
<evidence type="ECO:0000256" key="1">
    <source>
        <dbReference type="ARBA" id="ARBA00022670"/>
    </source>
</evidence>
<feature type="active site" description="Acyl-thioester intermediate" evidence="4">
    <location>
        <position position="196"/>
    </location>
</feature>
<organism evidence="7 8">
    <name type="scientific">Levilactobacillus zymae</name>
    <dbReference type="NCBI Taxonomy" id="267363"/>
    <lineage>
        <taxon>Bacteria</taxon>
        <taxon>Bacillati</taxon>
        <taxon>Bacillota</taxon>
        <taxon>Bacilli</taxon>
        <taxon>Lactobacillales</taxon>
        <taxon>Lactobacillaceae</taxon>
        <taxon>Levilactobacillus</taxon>
    </lineage>
</organism>
<keyword evidence="1" id="KW-0645">Protease</keyword>
<dbReference type="InterPro" id="IPR042007">
    <property type="entry name" value="Sortase_A"/>
</dbReference>
<keyword evidence="5" id="KW-0472">Membrane</keyword>
<accession>A0A1Y6JWT6</accession>
<dbReference type="RefSeq" id="WP_057731265.1">
    <property type="nucleotide sequence ID" value="NZ_BJZK01000007.1"/>
</dbReference>
<dbReference type="InterPro" id="IPR023365">
    <property type="entry name" value="Sortase_dom-sf"/>
</dbReference>
<dbReference type="Pfam" id="PF04203">
    <property type="entry name" value="Sortase"/>
    <property type="match status" value="1"/>
</dbReference>
<dbReference type="AlphaFoldDB" id="A0A1Y6JWT6"/>
<keyword evidence="9" id="KW-1185">Reference proteome</keyword>
<evidence type="ECO:0000313" key="6">
    <source>
        <dbReference type="EMBL" id="GEO71711.1"/>
    </source>
</evidence>
<evidence type="ECO:0000313" key="7">
    <source>
        <dbReference type="EMBL" id="SMS13572.1"/>
    </source>
</evidence>
<dbReference type="NCBIfam" id="TIGR01076">
    <property type="entry name" value="sortase_fam"/>
    <property type="match status" value="1"/>
</dbReference>
<name>A0A1Y6JWT6_9LACO</name>
<keyword evidence="3" id="KW-0788">Thiol protease</keyword>
<keyword evidence="5" id="KW-0812">Transmembrane</keyword>
<reference evidence="8" key="1">
    <citation type="submission" date="2017-05" db="EMBL/GenBank/DDBJ databases">
        <authorList>
            <person name="Papadimitriou K."/>
        </authorList>
    </citation>
    <scope>NUCLEOTIDE SEQUENCE [LARGE SCALE GENOMIC DNA]</scope>
    <source>
        <strain evidence="8">ACA-DC 3411</strain>
    </source>
</reference>
<dbReference type="KEGG" id="lzy:LZ3411_0522"/>
<dbReference type="InterPro" id="IPR005754">
    <property type="entry name" value="Sortase"/>
</dbReference>
<evidence type="ECO:0000256" key="4">
    <source>
        <dbReference type="PIRSR" id="PIRSR605754-1"/>
    </source>
</evidence>
<dbReference type="OrthoDB" id="1648028at2"/>
<proteinExistence type="predicted"/>
<dbReference type="GO" id="GO:0006508">
    <property type="term" value="P:proteolysis"/>
    <property type="evidence" value="ECO:0007669"/>
    <property type="project" value="UniProtKB-KW"/>
</dbReference>
<reference evidence="7" key="2">
    <citation type="submission" date="2017-05" db="EMBL/GenBank/DDBJ databases">
        <authorList>
            <person name="Song R."/>
            <person name="Chenine A.L."/>
            <person name="Ruprecht R.M."/>
        </authorList>
    </citation>
    <scope>NUCLEOTIDE SEQUENCE</scope>
    <source>
        <strain evidence="7">ACA-DC 3411</strain>
    </source>
</reference>
<dbReference type="EMBL" id="BJZK01000007">
    <property type="protein sequence ID" value="GEO71711.1"/>
    <property type="molecule type" value="Genomic_DNA"/>
</dbReference>
<dbReference type="SUPFAM" id="SSF63817">
    <property type="entry name" value="Sortase"/>
    <property type="match status" value="1"/>
</dbReference>
<sequence length="235" mass="26646">MPDTPRKKTRRRWWGTLLFLILILVSLGLIFNEQIKTWMVSSYQPKVTTGSVRKNQKKKASYDFKKVKSLDFSTVAKARLNSKDIHVVGQIYMPQSDIHLPIAKGVSNDVLALTAGTMRADQKMGQGNYPLAGHHMVSHTILFSPLYFKTQVGQKIYLTNASKVYEYRVTVRKFIPATAVQVVAQTKQKLVTLITCDATGANRLMIRGKYVKQMPYRQAPLSVRKGFAGSFNNRY</sequence>